<evidence type="ECO:0000313" key="1">
    <source>
        <dbReference type="EMBL" id="CDJ46717.1"/>
    </source>
</evidence>
<gene>
    <name evidence="1" type="ORF">EBH_0068250</name>
</gene>
<accession>U6L8F5</accession>
<evidence type="ECO:0000313" key="2">
    <source>
        <dbReference type="Proteomes" id="UP000030750"/>
    </source>
</evidence>
<dbReference type="AlphaFoldDB" id="U6L8F5"/>
<keyword evidence="2" id="KW-1185">Reference proteome</keyword>
<organism evidence="1 2">
    <name type="scientific">Eimeria brunetti</name>
    <dbReference type="NCBI Taxonomy" id="51314"/>
    <lineage>
        <taxon>Eukaryota</taxon>
        <taxon>Sar</taxon>
        <taxon>Alveolata</taxon>
        <taxon>Apicomplexa</taxon>
        <taxon>Conoidasida</taxon>
        <taxon>Coccidia</taxon>
        <taxon>Eucoccidiorida</taxon>
        <taxon>Eimeriorina</taxon>
        <taxon>Eimeriidae</taxon>
        <taxon>Eimeria</taxon>
    </lineage>
</organism>
<sequence length="74" mass="8406">MIGENPLPATDIDIVGALSPTLTPPMTMPMTMALWLLHSLRLCDRAQSHILKAKWRQKYYADAHRRAVEYQVGD</sequence>
<dbReference type="EMBL" id="HG710469">
    <property type="protein sequence ID" value="CDJ46717.1"/>
    <property type="molecule type" value="Genomic_DNA"/>
</dbReference>
<name>U6L8F5_9EIME</name>
<proteinExistence type="predicted"/>
<reference evidence="1" key="1">
    <citation type="submission" date="2013-10" db="EMBL/GenBank/DDBJ databases">
        <title>Genomic analysis of the causative agents of coccidiosis in chickens.</title>
        <authorList>
            <person name="Reid A.J."/>
            <person name="Blake D."/>
            <person name="Billington K."/>
            <person name="Browne H."/>
            <person name="Dunn M."/>
            <person name="Hung S."/>
            <person name="Kawahara F."/>
            <person name="Miranda-Saavedra D."/>
            <person name="Mourier T."/>
            <person name="Nagra H."/>
            <person name="Otto T.D."/>
            <person name="Rawlings N."/>
            <person name="Sanchez A."/>
            <person name="Sanders M."/>
            <person name="Subramaniam C."/>
            <person name="Tay Y."/>
            <person name="Dear P."/>
            <person name="Doerig C."/>
            <person name="Gruber A."/>
            <person name="Parkinson J."/>
            <person name="Shirley M."/>
            <person name="Wan K.L."/>
            <person name="Berriman M."/>
            <person name="Tomley F."/>
            <person name="Pain A."/>
        </authorList>
    </citation>
    <scope>NUCLEOTIDE SEQUENCE [LARGE SCALE GENOMIC DNA]</scope>
    <source>
        <strain evidence="1">Houghton</strain>
    </source>
</reference>
<reference evidence="1" key="2">
    <citation type="submission" date="2013-10" db="EMBL/GenBank/DDBJ databases">
        <authorList>
            <person name="Aslett M."/>
        </authorList>
    </citation>
    <scope>NUCLEOTIDE SEQUENCE [LARGE SCALE GENOMIC DNA]</scope>
    <source>
        <strain evidence="1">Houghton</strain>
    </source>
</reference>
<dbReference type="Proteomes" id="UP000030750">
    <property type="component" value="Unassembled WGS sequence"/>
</dbReference>
<protein>
    <submittedName>
        <fullName evidence="1">Uncharacterized protein</fullName>
    </submittedName>
</protein>
<dbReference type="VEuPathDB" id="ToxoDB:EBH_0068250"/>